<dbReference type="InterPro" id="IPR013087">
    <property type="entry name" value="Znf_C2H2_type"/>
</dbReference>
<evidence type="ECO:0000256" key="8">
    <source>
        <dbReference type="ARBA" id="ARBA00023125"/>
    </source>
</evidence>
<evidence type="ECO:0000256" key="7">
    <source>
        <dbReference type="ARBA" id="ARBA00023015"/>
    </source>
</evidence>
<dbReference type="PANTHER" id="PTHR47428">
    <property type="entry name" value="REGULATORY PROTEIN MIG1-RELATED"/>
    <property type="match status" value="1"/>
</dbReference>
<comment type="subcellular location">
    <subcellularLocation>
        <location evidence="1">Nucleus</location>
    </subcellularLocation>
</comment>
<evidence type="ECO:0000313" key="15">
    <source>
        <dbReference type="EMBL" id="KAF2864397.1"/>
    </source>
</evidence>
<feature type="compositionally biased region" description="Polar residues" evidence="13">
    <location>
        <begin position="233"/>
        <end position="266"/>
    </location>
</feature>
<feature type="region of interest" description="Disordered" evidence="13">
    <location>
        <begin position="400"/>
        <end position="424"/>
    </location>
</feature>
<dbReference type="AlphaFoldDB" id="A0A6A7CAY4"/>
<dbReference type="GO" id="GO:0008270">
    <property type="term" value="F:zinc ion binding"/>
    <property type="evidence" value="ECO:0007669"/>
    <property type="project" value="UniProtKB-KW"/>
</dbReference>
<evidence type="ECO:0000256" key="5">
    <source>
        <dbReference type="ARBA" id="ARBA00022771"/>
    </source>
</evidence>
<evidence type="ECO:0000256" key="11">
    <source>
        <dbReference type="ARBA" id="ARBA00038023"/>
    </source>
</evidence>
<keyword evidence="5 12" id="KW-0863">Zinc-finger</keyword>
<name>A0A6A7CAY4_9PEZI</name>
<dbReference type="GO" id="GO:0043609">
    <property type="term" value="P:regulation of carbon utilization"/>
    <property type="evidence" value="ECO:0007669"/>
    <property type="project" value="UniProtKB-ARBA"/>
</dbReference>
<feature type="compositionally biased region" description="Basic and acidic residues" evidence="13">
    <location>
        <begin position="10"/>
        <end position="20"/>
    </location>
</feature>
<dbReference type="InterPro" id="IPR051007">
    <property type="entry name" value="creA/MIG_C2H2-ZnF"/>
</dbReference>
<dbReference type="GO" id="GO:0005737">
    <property type="term" value="C:cytoplasm"/>
    <property type="evidence" value="ECO:0007669"/>
    <property type="project" value="TreeGrafter"/>
</dbReference>
<dbReference type="OrthoDB" id="654211at2759"/>
<keyword evidence="4" id="KW-0677">Repeat</keyword>
<proteinExistence type="inferred from homology"/>
<dbReference type="PROSITE" id="PS50157">
    <property type="entry name" value="ZINC_FINGER_C2H2_2"/>
    <property type="match status" value="2"/>
</dbReference>
<keyword evidence="7" id="KW-0805">Transcription regulation</keyword>
<evidence type="ECO:0000256" key="2">
    <source>
        <dbReference type="ARBA" id="ARBA00022491"/>
    </source>
</evidence>
<dbReference type="InterPro" id="IPR036236">
    <property type="entry name" value="Znf_C2H2_sf"/>
</dbReference>
<dbReference type="GO" id="GO:0000433">
    <property type="term" value="P:carbon catabolite repression of transcription from RNA polymerase II promoter by glucose"/>
    <property type="evidence" value="ECO:0007669"/>
    <property type="project" value="TreeGrafter"/>
</dbReference>
<evidence type="ECO:0000256" key="1">
    <source>
        <dbReference type="ARBA" id="ARBA00004123"/>
    </source>
</evidence>
<feature type="region of interest" description="Disordered" evidence="13">
    <location>
        <begin position="1"/>
        <end position="20"/>
    </location>
</feature>
<keyword evidence="2" id="KW-0678">Repressor</keyword>
<evidence type="ECO:0000256" key="6">
    <source>
        <dbReference type="ARBA" id="ARBA00022833"/>
    </source>
</evidence>
<dbReference type="EMBL" id="MU005957">
    <property type="protein sequence ID" value="KAF2864397.1"/>
    <property type="molecule type" value="Genomic_DNA"/>
</dbReference>
<evidence type="ECO:0000256" key="3">
    <source>
        <dbReference type="ARBA" id="ARBA00022723"/>
    </source>
</evidence>
<evidence type="ECO:0000256" key="12">
    <source>
        <dbReference type="PROSITE-ProRule" id="PRU00042"/>
    </source>
</evidence>
<dbReference type="FunFam" id="3.30.160.60:FF:000152">
    <property type="entry name" value="DNA-binding protein creA"/>
    <property type="match status" value="1"/>
</dbReference>
<evidence type="ECO:0000256" key="13">
    <source>
        <dbReference type="SAM" id="MobiDB-lite"/>
    </source>
</evidence>
<keyword evidence="9" id="KW-0804">Transcription</keyword>
<keyword evidence="3" id="KW-0479">Metal-binding</keyword>
<keyword evidence="16" id="KW-1185">Reference proteome</keyword>
<evidence type="ECO:0000313" key="16">
    <source>
        <dbReference type="Proteomes" id="UP000799421"/>
    </source>
</evidence>
<keyword evidence="8" id="KW-0238">DNA-binding</keyword>
<dbReference type="PROSITE" id="PS00028">
    <property type="entry name" value="ZINC_FINGER_C2H2_1"/>
    <property type="match status" value="2"/>
</dbReference>
<dbReference type="Pfam" id="PF00096">
    <property type="entry name" value="zf-C2H2"/>
    <property type="match status" value="2"/>
</dbReference>
<feature type="region of interest" description="Disordered" evidence="13">
    <location>
        <begin position="211"/>
        <end position="318"/>
    </location>
</feature>
<sequence>MTNSSPAIHNADDQRPDLPRPYKCHLCDKAFHRLEHQTRHIRTHTGEKPHACSFPGCTKRFSRSDELTRHTRIHNNPNSRRSNKQQHATAAAAALQHSGLPPGTYDVNVLQHQQQPQPSTTHPYHAIGPLAPMSHGPVTPQTYHLPPPSASASRRNSPEPSPNMHYSAAPSAPPGSYLTRNISGEISQANMHSHSRPMDMNLLATAASHVESPGPAYHHSNAHHVTPARSSRFGYQSPYQRSRMPSLSSYHYTNTSNPASQPMSRSHSQDDDDSGRPYKKSRPNSPHSTSPPSPEPPHESASPTPDHTPLATPSHSPRLRPLYLTQGVYQLPTLHHLSLQHPPALAPVEPATDQTQTYVPTQHSGLRISEIMETGDGAQRKLPIPMMSLKDTGYAKMNDLVGNESGSGRASSRASEIAEERSAN</sequence>
<organism evidence="15 16">
    <name type="scientific">Piedraia hortae CBS 480.64</name>
    <dbReference type="NCBI Taxonomy" id="1314780"/>
    <lineage>
        <taxon>Eukaryota</taxon>
        <taxon>Fungi</taxon>
        <taxon>Dikarya</taxon>
        <taxon>Ascomycota</taxon>
        <taxon>Pezizomycotina</taxon>
        <taxon>Dothideomycetes</taxon>
        <taxon>Dothideomycetidae</taxon>
        <taxon>Capnodiales</taxon>
        <taxon>Piedraiaceae</taxon>
        <taxon>Piedraia</taxon>
    </lineage>
</organism>
<dbReference type="GO" id="GO:0000978">
    <property type="term" value="F:RNA polymerase II cis-regulatory region sequence-specific DNA binding"/>
    <property type="evidence" value="ECO:0007669"/>
    <property type="project" value="TreeGrafter"/>
</dbReference>
<feature type="region of interest" description="Disordered" evidence="13">
    <location>
        <begin position="115"/>
        <end position="180"/>
    </location>
</feature>
<evidence type="ECO:0000256" key="10">
    <source>
        <dbReference type="ARBA" id="ARBA00023242"/>
    </source>
</evidence>
<protein>
    <recommendedName>
        <fullName evidence="14">C2H2-type domain-containing protein</fullName>
    </recommendedName>
</protein>
<feature type="domain" description="C2H2-type" evidence="14">
    <location>
        <begin position="22"/>
        <end position="49"/>
    </location>
</feature>
<dbReference type="SMART" id="SM00355">
    <property type="entry name" value="ZnF_C2H2"/>
    <property type="match status" value="2"/>
</dbReference>
<evidence type="ECO:0000256" key="4">
    <source>
        <dbReference type="ARBA" id="ARBA00022737"/>
    </source>
</evidence>
<comment type="similarity">
    <text evidence="11">Belongs to the creA/MIG C2H2-type zinc-finger protein family.</text>
</comment>
<feature type="compositionally biased region" description="Low complexity" evidence="13">
    <location>
        <begin position="404"/>
        <end position="415"/>
    </location>
</feature>
<reference evidence="15" key="1">
    <citation type="journal article" date="2020" name="Stud. Mycol.">
        <title>101 Dothideomycetes genomes: a test case for predicting lifestyles and emergence of pathogens.</title>
        <authorList>
            <person name="Haridas S."/>
            <person name="Albert R."/>
            <person name="Binder M."/>
            <person name="Bloem J."/>
            <person name="Labutti K."/>
            <person name="Salamov A."/>
            <person name="Andreopoulos B."/>
            <person name="Baker S."/>
            <person name="Barry K."/>
            <person name="Bills G."/>
            <person name="Bluhm B."/>
            <person name="Cannon C."/>
            <person name="Castanera R."/>
            <person name="Culley D."/>
            <person name="Daum C."/>
            <person name="Ezra D."/>
            <person name="Gonzalez J."/>
            <person name="Henrissat B."/>
            <person name="Kuo A."/>
            <person name="Liang C."/>
            <person name="Lipzen A."/>
            <person name="Lutzoni F."/>
            <person name="Magnuson J."/>
            <person name="Mondo S."/>
            <person name="Nolan M."/>
            <person name="Ohm R."/>
            <person name="Pangilinan J."/>
            <person name="Park H.-J."/>
            <person name="Ramirez L."/>
            <person name="Alfaro M."/>
            <person name="Sun H."/>
            <person name="Tritt A."/>
            <person name="Yoshinaga Y."/>
            <person name="Zwiers L.-H."/>
            <person name="Turgeon B."/>
            <person name="Goodwin S."/>
            <person name="Spatafora J."/>
            <person name="Crous P."/>
            <person name="Grigoriev I."/>
        </authorList>
    </citation>
    <scope>NUCLEOTIDE SEQUENCE</scope>
    <source>
        <strain evidence="15">CBS 480.64</strain>
    </source>
</reference>
<gene>
    <name evidence="15" type="ORF">K470DRAFT_254048</name>
</gene>
<feature type="domain" description="C2H2-type" evidence="14">
    <location>
        <begin position="50"/>
        <end position="79"/>
    </location>
</feature>
<evidence type="ECO:0000256" key="9">
    <source>
        <dbReference type="ARBA" id="ARBA00023163"/>
    </source>
</evidence>
<keyword evidence="6" id="KW-0862">Zinc</keyword>
<dbReference type="Proteomes" id="UP000799421">
    <property type="component" value="Unassembled WGS sequence"/>
</dbReference>
<feature type="region of interest" description="Disordered" evidence="13">
    <location>
        <begin position="42"/>
        <end position="94"/>
    </location>
</feature>
<dbReference type="GO" id="GO:0005634">
    <property type="term" value="C:nucleus"/>
    <property type="evidence" value="ECO:0007669"/>
    <property type="project" value="UniProtKB-SubCell"/>
</dbReference>
<accession>A0A6A7CAY4</accession>
<evidence type="ECO:0000259" key="14">
    <source>
        <dbReference type="PROSITE" id="PS50157"/>
    </source>
</evidence>
<dbReference type="PANTHER" id="PTHR47428:SF1">
    <property type="entry name" value="REGULATORY PROTEIN MIG1-RELATED"/>
    <property type="match status" value="1"/>
</dbReference>
<dbReference type="Gene3D" id="3.30.160.60">
    <property type="entry name" value="Classic Zinc Finger"/>
    <property type="match status" value="2"/>
</dbReference>
<dbReference type="FunFam" id="3.30.160.60:FF:000089">
    <property type="entry name" value="DNA-binding protein creA"/>
    <property type="match status" value="1"/>
</dbReference>
<dbReference type="SUPFAM" id="SSF57667">
    <property type="entry name" value="beta-beta-alpha zinc fingers"/>
    <property type="match status" value="1"/>
</dbReference>
<keyword evidence="10" id="KW-0539">Nucleus</keyword>